<name>A0A1S8WTB1_OPIVI</name>
<reference evidence="2 3" key="1">
    <citation type="submission" date="2015-03" db="EMBL/GenBank/DDBJ databases">
        <title>Draft genome of the nematode, Opisthorchis viverrini.</title>
        <authorList>
            <person name="Mitreva M."/>
        </authorList>
    </citation>
    <scope>NUCLEOTIDE SEQUENCE [LARGE SCALE GENOMIC DNA]</scope>
    <source>
        <strain evidence="2">Khon Kaen</strain>
    </source>
</reference>
<evidence type="ECO:0000313" key="2">
    <source>
        <dbReference type="EMBL" id="OON17698.1"/>
    </source>
</evidence>
<sequence length="380" mass="42915">MRFTSKIHLVVHILCRHAVRRKSGMCAECPLVKLESPTDEDGSEESAFWCLRSHELCVRTALQTGSPSFFWVRPSRSAFRVKMEAPIPKLASNKSVGTLTEDITENQIKTPCTTPAGETADGDYFTCHEQNPNSVSSDVPVGPYLSDENENWEPDLPCAESLATSIIYGDTDQYKIIGRNHHITDDSTTLQVLVRALKQPTLEESVHVQAPSKVSCLPKKVADEESIQFTSSTSLVTDDYEKNQEPVKAEVHVHRRKKLEWKLQPNSEPLTSEPRPRGSRNSWTVYDDLLEDLEDSLCPVESHTHDRSSTGLDPSESFNGLDLPASKRMYEIIEDYLQRKFLNFSGRLDRDTDYTRSTKICAEIATMTDAEERDDDEEES</sequence>
<evidence type="ECO:0000313" key="3">
    <source>
        <dbReference type="Proteomes" id="UP000243686"/>
    </source>
</evidence>
<evidence type="ECO:0000256" key="1">
    <source>
        <dbReference type="SAM" id="MobiDB-lite"/>
    </source>
</evidence>
<dbReference type="Proteomes" id="UP000243686">
    <property type="component" value="Unassembled WGS sequence"/>
</dbReference>
<dbReference type="EMBL" id="KV895011">
    <property type="protein sequence ID" value="OON17698.1"/>
    <property type="molecule type" value="Genomic_DNA"/>
</dbReference>
<keyword evidence="3" id="KW-1185">Reference proteome</keyword>
<gene>
    <name evidence="2" type="ORF">X801_06460</name>
</gene>
<feature type="region of interest" description="Disordered" evidence="1">
    <location>
        <begin position="262"/>
        <end position="282"/>
    </location>
</feature>
<protein>
    <submittedName>
        <fullName evidence="2">Uncharacterized protein</fullName>
    </submittedName>
</protein>
<accession>A0A1S8WTB1</accession>
<proteinExistence type="predicted"/>
<feature type="non-terminal residue" evidence="2">
    <location>
        <position position="380"/>
    </location>
</feature>
<dbReference type="AlphaFoldDB" id="A0A1S8WTB1"/>
<organism evidence="2 3">
    <name type="scientific">Opisthorchis viverrini</name>
    <name type="common">Southeast Asian liver fluke</name>
    <dbReference type="NCBI Taxonomy" id="6198"/>
    <lineage>
        <taxon>Eukaryota</taxon>
        <taxon>Metazoa</taxon>
        <taxon>Spiralia</taxon>
        <taxon>Lophotrochozoa</taxon>
        <taxon>Platyhelminthes</taxon>
        <taxon>Trematoda</taxon>
        <taxon>Digenea</taxon>
        <taxon>Opisthorchiida</taxon>
        <taxon>Opisthorchiata</taxon>
        <taxon>Opisthorchiidae</taxon>
        <taxon>Opisthorchis</taxon>
    </lineage>
</organism>